<accession>A0ABQ2Z5F3</accession>
<dbReference type="RefSeq" id="WP_190196201.1">
    <property type="nucleotide sequence ID" value="NZ_BMWE01000002.1"/>
</dbReference>
<dbReference type="Proteomes" id="UP000653308">
    <property type="component" value="Unassembled WGS sequence"/>
</dbReference>
<dbReference type="SUPFAM" id="SSF90123">
    <property type="entry name" value="ABC transporter transmembrane region"/>
    <property type="match status" value="1"/>
</dbReference>
<keyword evidence="3" id="KW-0547">Nucleotide-binding</keyword>
<evidence type="ECO:0000256" key="5">
    <source>
        <dbReference type="ARBA" id="ARBA00022989"/>
    </source>
</evidence>
<evidence type="ECO:0000256" key="6">
    <source>
        <dbReference type="ARBA" id="ARBA00023136"/>
    </source>
</evidence>
<evidence type="ECO:0000313" key="11">
    <source>
        <dbReference type="Proteomes" id="UP000653308"/>
    </source>
</evidence>
<dbReference type="SUPFAM" id="SSF52540">
    <property type="entry name" value="P-loop containing nucleoside triphosphate hydrolases"/>
    <property type="match status" value="1"/>
</dbReference>
<gene>
    <name evidence="10" type="ORF">GCM10010384_07270</name>
</gene>
<evidence type="ECO:0000256" key="1">
    <source>
        <dbReference type="ARBA" id="ARBA00004651"/>
    </source>
</evidence>
<feature type="transmembrane region" description="Helical" evidence="7">
    <location>
        <begin position="66"/>
        <end position="91"/>
    </location>
</feature>
<reference evidence="11" key="1">
    <citation type="journal article" date="2019" name="Int. J. Syst. Evol. Microbiol.">
        <title>The Global Catalogue of Microorganisms (GCM) 10K type strain sequencing project: providing services to taxonomists for standard genome sequencing and annotation.</title>
        <authorList>
            <consortium name="The Broad Institute Genomics Platform"/>
            <consortium name="The Broad Institute Genome Sequencing Center for Infectious Disease"/>
            <person name="Wu L."/>
            <person name="Ma J."/>
        </authorList>
    </citation>
    <scope>NUCLEOTIDE SEQUENCE [LARGE SCALE GENOMIC DNA]</scope>
    <source>
        <strain evidence="11">JCM 4957</strain>
    </source>
</reference>
<keyword evidence="2 7" id="KW-0812">Transmembrane</keyword>
<feature type="domain" description="ABC transmembrane type-1" evidence="9">
    <location>
        <begin position="30"/>
        <end position="294"/>
    </location>
</feature>
<feature type="domain" description="ABC transporter" evidence="8">
    <location>
        <begin position="338"/>
        <end position="569"/>
    </location>
</feature>
<evidence type="ECO:0000256" key="3">
    <source>
        <dbReference type="ARBA" id="ARBA00022741"/>
    </source>
</evidence>
<dbReference type="PROSITE" id="PS50929">
    <property type="entry name" value="ABC_TM1F"/>
    <property type="match status" value="1"/>
</dbReference>
<dbReference type="PANTHER" id="PTHR43394">
    <property type="entry name" value="ATP-DEPENDENT PERMEASE MDL1, MITOCHONDRIAL"/>
    <property type="match status" value="1"/>
</dbReference>
<dbReference type="SMART" id="SM00382">
    <property type="entry name" value="AAA"/>
    <property type="match status" value="1"/>
</dbReference>
<protein>
    <submittedName>
        <fullName evidence="10">ABC transporter ATP-binding protein</fullName>
    </submittedName>
</protein>
<evidence type="ECO:0000313" key="10">
    <source>
        <dbReference type="EMBL" id="GGY05699.1"/>
    </source>
</evidence>
<evidence type="ECO:0000256" key="7">
    <source>
        <dbReference type="SAM" id="Phobius"/>
    </source>
</evidence>
<feature type="transmembrane region" description="Helical" evidence="7">
    <location>
        <begin position="285"/>
        <end position="304"/>
    </location>
</feature>
<comment type="subcellular location">
    <subcellularLocation>
        <location evidence="1">Cell membrane</location>
        <topology evidence="1">Multi-pass membrane protein</topology>
    </subcellularLocation>
</comment>
<proteinExistence type="predicted"/>
<dbReference type="Gene3D" id="3.40.50.300">
    <property type="entry name" value="P-loop containing nucleotide triphosphate hydrolases"/>
    <property type="match status" value="1"/>
</dbReference>
<dbReference type="Pfam" id="PF00005">
    <property type="entry name" value="ABC_tran"/>
    <property type="match status" value="1"/>
</dbReference>
<evidence type="ECO:0000256" key="4">
    <source>
        <dbReference type="ARBA" id="ARBA00022840"/>
    </source>
</evidence>
<dbReference type="Gene3D" id="1.20.1560.10">
    <property type="entry name" value="ABC transporter type 1, transmembrane domain"/>
    <property type="match status" value="1"/>
</dbReference>
<dbReference type="Pfam" id="PF00664">
    <property type="entry name" value="ABC_membrane"/>
    <property type="match status" value="1"/>
</dbReference>
<dbReference type="InterPro" id="IPR027417">
    <property type="entry name" value="P-loop_NTPase"/>
</dbReference>
<keyword evidence="11" id="KW-1185">Reference proteome</keyword>
<feature type="transmembrane region" description="Helical" evidence="7">
    <location>
        <begin position="142"/>
        <end position="161"/>
    </location>
</feature>
<dbReference type="GO" id="GO:0005524">
    <property type="term" value="F:ATP binding"/>
    <property type="evidence" value="ECO:0007669"/>
    <property type="project" value="UniProtKB-KW"/>
</dbReference>
<organism evidence="10 11">
    <name type="scientific">Streptomyces djakartensis</name>
    <dbReference type="NCBI Taxonomy" id="68193"/>
    <lineage>
        <taxon>Bacteria</taxon>
        <taxon>Bacillati</taxon>
        <taxon>Actinomycetota</taxon>
        <taxon>Actinomycetes</taxon>
        <taxon>Kitasatosporales</taxon>
        <taxon>Streptomycetaceae</taxon>
        <taxon>Streptomyces</taxon>
    </lineage>
</organism>
<dbReference type="InterPro" id="IPR003439">
    <property type="entry name" value="ABC_transporter-like_ATP-bd"/>
</dbReference>
<keyword evidence="5 7" id="KW-1133">Transmembrane helix</keyword>
<dbReference type="PANTHER" id="PTHR43394:SF1">
    <property type="entry name" value="ATP-BINDING CASSETTE SUB-FAMILY B MEMBER 10, MITOCHONDRIAL"/>
    <property type="match status" value="1"/>
</dbReference>
<feature type="transmembrane region" description="Helical" evidence="7">
    <location>
        <begin position="25"/>
        <end position="46"/>
    </location>
</feature>
<name>A0ABQ2Z5F3_9ACTN</name>
<sequence length="583" mass="60297">MTTRADDDRAAGHARSLLRAATRHSGARCVALCLVSVTATGAELLLPAALGRALDLLLAHDRATRWVLYCAGLVLLLAVLDAAQTVLTGTVDARSTAWLRRRLTGHVLGVGPRAADRFGAGDLVARMVGNAAEAGTTPAARAALLAALAGPVGGVVALGLIDWRLAAVFVAGAPVLTLLLRAVARGTTESATRYQQAQGRIAAALAEAVEGFRTVRAAGTEARETARVLRPLPGLSEAGHRMWRVQGRAAAQAVAVAPLLQLGVVAVAGVLLTREHLSVGDVLAASRYAMLATGIGVLVGRLAGLARARAAARRLAEVEAEPATAFGARRLPDGPGRLELRGVTARRGGRTVLDQVDLVVPGGTTLAVVGRSGAGKSLLAALAGRLSDPDAGEVLLDGVPLRELAHDDLRRAVGYAFARPALLGGTVGQAIGLGLADPSPDRIREAARTALADDFVRRLPDGYDTTVTDAPRSGGESQRLGLARAFAHGGRLLILDDALSSLDTVTERHITDALLGDGPGRTRLLVAHRSAAAACADTVAWLDEGRVRAVGRHEELWRFAEYRAVFGEGTDSAGTGAERSVPA</sequence>
<keyword evidence="4 10" id="KW-0067">ATP-binding</keyword>
<feature type="transmembrane region" description="Helical" evidence="7">
    <location>
        <begin position="249"/>
        <end position="273"/>
    </location>
</feature>
<dbReference type="InterPro" id="IPR039421">
    <property type="entry name" value="Type_1_exporter"/>
</dbReference>
<dbReference type="PROSITE" id="PS50893">
    <property type="entry name" value="ABC_TRANSPORTER_2"/>
    <property type="match status" value="1"/>
</dbReference>
<keyword evidence="6 7" id="KW-0472">Membrane</keyword>
<comment type="caution">
    <text evidence="10">The sequence shown here is derived from an EMBL/GenBank/DDBJ whole genome shotgun (WGS) entry which is preliminary data.</text>
</comment>
<dbReference type="InterPro" id="IPR003593">
    <property type="entry name" value="AAA+_ATPase"/>
</dbReference>
<evidence type="ECO:0000259" key="8">
    <source>
        <dbReference type="PROSITE" id="PS50893"/>
    </source>
</evidence>
<dbReference type="InterPro" id="IPR011527">
    <property type="entry name" value="ABC1_TM_dom"/>
</dbReference>
<evidence type="ECO:0000259" key="9">
    <source>
        <dbReference type="PROSITE" id="PS50929"/>
    </source>
</evidence>
<dbReference type="EMBL" id="BMWE01000002">
    <property type="protein sequence ID" value="GGY05699.1"/>
    <property type="molecule type" value="Genomic_DNA"/>
</dbReference>
<feature type="transmembrane region" description="Helical" evidence="7">
    <location>
        <begin position="167"/>
        <end position="184"/>
    </location>
</feature>
<dbReference type="InterPro" id="IPR036640">
    <property type="entry name" value="ABC1_TM_sf"/>
</dbReference>
<evidence type="ECO:0000256" key="2">
    <source>
        <dbReference type="ARBA" id="ARBA00022692"/>
    </source>
</evidence>